<dbReference type="Proteomes" id="UP001180840">
    <property type="component" value="Unassembled WGS sequence"/>
</dbReference>
<dbReference type="SUPFAM" id="SSF55729">
    <property type="entry name" value="Acyl-CoA N-acyltransferases (Nat)"/>
    <property type="match status" value="1"/>
</dbReference>
<evidence type="ECO:0000313" key="2">
    <source>
        <dbReference type="EMBL" id="MDR7330601.1"/>
    </source>
</evidence>
<name>A0ABU2A096_9CORY</name>
<dbReference type="PANTHER" id="PTHR39173">
    <property type="entry name" value="ACETYLTRANSFERASE"/>
    <property type="match status" value="1"/>
</dbReference>
<dbReference type="InterPro" id="IPR016181">
    <property type="entry name" value="Acyl_CoA_acyltransferase"/>
</dbReference>
<feature type="domain" description="N-acetyltransferase" evidence="1">
    <location>
        <begin position="71"/>
        <end position="155"/>
    </location>
</feature>
<comment type="caution">
    <text evidence="2">The sequence shown here is derived from an EMBL/GenBank/DDBJ whole genome shotgun (WGS) entry which is preliminary data.</text>
</comment>
<dbReference type="RefSeq" id="WP_290196444.1">
    <property type="nucleotide sequence ID" value="NZ_CP047654.1"/>
</dbReference>
<protein>
    <submittedName>
        <fullName evidence="2">Acetyltransferase</fullName>
    </submittedName>
</protein>
<keyword evidence="3" id="KW-1185">Reference proteome</keyword>
<dbReference type="Gene3D" id="3.40.630.30">
    <property type="match status" value="1"/>
</dbReference>
<gene>
    <name evidence="2" type="ORF">J2S39_002277</name>
</gene>
<dbReference type="EMBL" id="JAVDXZ010000001">
    <property type="protein sequence ID" value="MDR7330601.1"/>
    <property type="molecule type" value="Genomic_DNA"/>
</dbReference>
<dbReference type="Pfam" id="PF13302">
    <property type="entry name" value="Acetyltransf_3"/>
    <property type="match status" value="1"/>
</dbReference>
<proteinExistence type="predicted"/>
<organism evidence="2 3">
    <name type="scientific">Corynebacterium guangdongense</name>
    <dbReference type="NCBI Taxonomy" id="1783348"/>
    <lineage>
        <taxon>Bacteria</taxon>
        <taxon>Bacillati</taxon>
        <taxon>Actinomycetota</taxon>
        <taxon>Actinomycetes</taxon>
        <taxon>Mycobacteriales</taxon>
        <taxon>Corynebacteriaceae</taxon>
        <taxon>Corynebacterium</taxon>
    </lineage>
</organism>
<dbReference type="InterPro" id="IPR000182">
    <property type="entry name" value="GNAT_dom"/>
</dbReference>
<accession>A0ABU2A096</accession>
<evidence type="ECO:0000313" key="3">
    <source>
        <dbReference type="Proteomes" id="UP001180840"/>
    </source>
</evidence>
<sequence>MTAPRLIVPDASLHASWVESFAEWPDPQDHHGDGLLLAGDLDLRVRADFSEWVRRLIEDEVRPRPGLVTATNRWLVDASGYLGSGQLRHHLGTDYLRDRGGHIGYSVRPSARGNGYAHVILQGMLHEGRIRGLGRVMVSCLADNAASAATIRRAGGVLCDEDDQPGLLRFWISLN</sequence>
<dbReference type="PANTHER" id="PTHR39173:SF1">
    <property type="entry name" value="ACETYLTRANSFERASE"/>
    <property type="match status" value="1"/>
</dbReference>
<reference evidence="2" key="1">
    <citation type="submission" date="2023-07" db="EMBL/GenBank/DDBJ databases">
        <title>Sequencing the genomes of 1000 actinobacteria strains.</title>
        <authorList>
            <person name="Klenk H.-P."/>
        </authorList>
    </citation>
    <scope>NUCLEOTIDE SEQUENCE</scope>
    <source>
        <strain evidence="2">DSM 107476</strain>
    </source>
</reference>
<evidence type="ECO:0000259" key="1">
    <source>
        <dbReference type="Pfam" id="PF13302"/>
    </source>
</evidence>